<evidence type="ECO:0000313" key="1">
    <source>
        <dbReference type="EMBL" id="KAI3684467.1"/>
    </source>
</evidence>
<comment type="caution">
    <text evidence="1">The sequence shown here is derived from an EMBL/GenBank/DDBJ whole genome shotgun (WGS) entry which is preliminary data.</text>
</comment>
<accession>A0ACB8YG31</accession>
<protein>
    <submittedName>
        <fullName evidence="1">Uncharacterized protein</fullName>
    </submittedName>
</protein>
<evidence type="ECO:0000313" key="2">
    <source>
        <dbReference type="Proteomes" id="UP001055879"/>
    </source>
</evidence>
<proteinExistence type="predicted"/>
<organism evidence="1 2">
    <name type="scientific">Arctium lappa</name>
    <name type="common">Greater burdock</name>
    <name type="synonym">Lappa major</name>
    <dbReference type="NCBI Taxonomy" id="4217"/>
    <lineage>
        <taxon>Eukaryota</taxon>
        <taxon>Viridiplantae</taxon>
        <taxon>Streptophyta</taxon>
        <taxon>Embryophyta</taxon>
        <taxon>Tracheophyta</taxon>
        <taxon>Spermatophyta</taxon>
        <taxon>Magnoliopsida</taxon>
        <taxon>eudicotyledons</taxon>
        <taxon>Gunneridae</taxon>
        <taxon>Pentapetalae</taxon>
        <taxon>asterids</taxon>
        <taxon>campanulids</taxon>
        <taxon>Asterales</taxon>
        <taxon>Asteraceae</taxon>
        <taxon>Carduoideae</taxon>
        <taxon>Cardueae</taxon>
        <taxon>Arctiinae</taxon>
        <taxon>Arctium</taxon>
    </lineage>
</organism>
<dbReference type="Proteomes" id="UP001055879">
    <property type="component" value="Linkage Group LG12"/>
</dbReference>
<sequence>MTTINHLSLLLFFTLTLPLHAKLNLTTADHRALLTTLQHLGVSPELRRPGNLCTSAGIFCQPRVSTNAHVLKVTGIVLKSHKLKGFLSPAIGELPEIKELSFPNNYIGDRIPPQIAGCRKLEVINFRNNTFLIFRRSAGGIIVSRPPSYPRSFFK</sequence>
<gene>
    <name evidence="1" type="ORF">L6452_33691</name>
</gene>
<reference evidence="1 2" key="2">
    <citation type="journal article" date="2022" name="Mol. Ecol. Resour.">
        <title>The genomes of chicory, endive, great burdock and yacon provide insights into Asteraceae paleo-polyploidization history and plant inulin production.</title>
        <authorList>
            <person name="Fan W."/>
            <person name="Wang S."/>
            <person name="Wang H."/>
            <person name="Wang A."/>
            <person name="Jiang F."/>
            <person name="Liu H."/>
            <person name="Zhao H."/>
            <person name="Xu D."/>
            <person name="Zhang Y."/>
        </authorList>
    </citation>
    <scope>NUCLEOTIDE SEQUENCE [LARGE SCALE GENOMIC DNA]</scope>
    <source>
        <strain evidence="2">cv. Niubang</strain>
    </source>
</reference>
<reference evidence="2" key="1">
    <citation type="journal article" date="2022" name="Mol. Ecol. Resour.">
        <title>The genomes of chicory, endive, great burdock and yacon provide insights into Asteraceae palaeo-polyploidization history and plant inulin production.</title>
        <authorList>
            <person name="Fan W."/>
            <person name="Wang S."/>
            <person name="Wang H."/>
            <person name="Wang A."/>
            <person name="Jiang F."/>
            <person name="Liu H."/>
            <person name="Zhao H."/>
            <person name="Xu D."/>
            <person name="Zhang Y."/>
        </authorList>
    </citation>
    <scope>NUCLEOTIDE SEQUENCE [LARGE SCALE GENOMIC DNA]</scope>
    <source>
        <strain evidence="2">cv. Niubang</strain>
    </source>
</reference>
<name>A0ACB8YG31_ARCLA</name>
<keyword evidence="2" id="KW-1185">Reference proteome</keyword>
<dbReference type="EMBL" id="CM042058">
    <property type="protein sequence ID" value="KAI3684467.1"/>
    <property type="molecule type" value="Genomic_DNA"/>
</dbReference>